<sequence>VPGLTEKEYRDSMMFPVPGRTDISLANNDWVAQTIETMFGDWAEESLLQAERALRVKGLPKPSFLDQ</sequence>
<evidence type="ECO:0000313" key="1">
    <source>
        <dbReference type="EMBL" id="CAE7338056.1"/>
    </source>
</evidence>
<dbReference type="EMBL" id="CAJNIZ010012780">
    <property type="protein sequence ID" value="CAE7338056.1"/>
    <property type="molecule type" value="Genomic_DNA"/>
</dbReference>
<reference evidence="1" key="1">
    <citation type="submission" date="2021-02" db="EMBL/GenBank/DDBJ databases">
        <authorList>
            <person name="Dougan E. K."/>
            <person name="Rhodes N."/>
            <person name="Thang M."/>
            <person name="Chan C."/>
        </authorList>
    </citation>
    <scope>NUCLEOTIDE SEQUENCE</scope>
</reference>
<gene>
    <name evidence="1" type="ORF">SPIL2461_LOCUS7937</name>
</gene>
<dbReference type="AlphaFoldDB" id="A0A812PCR8"/>
<comment type="caution">
    <text evidence="1">The sequence shown here is derived from an EMBL/GenBank/DDBJ whole genome shotgun (WGS) entry which is preliminary data.</text>
</comment>
<dbReference type="OrthoDB" id="415665at2759"/>
<accession>A0A812PCR8</accession>
<dbReference type="Proteomes" id="UP000649617">
    <property type="component" value="Unassembled WGS sequence"/>
</dbReference>
<protein>
    <recommendedName>
        <fullName evidence="3">ABC transporter substrate-binding protein</fullName>
    </recommendedName>
</protein>
<evidence type="ECO:0008006" key="3">
    <source>
        <dbReference type="Google" id="ProtNLM"/>
    </source>
</evidence>
<feature type="non-terminal residue" evidence="1">
    <location>
        <position position="1"/>
    </location>
</feature>
<keyword evidence="2" id="KW-1185">Reference proteome</keyword>
<organism evidence="1 2">
    <name type="scientific">Symbiodinium pilosum</name>
    <name type="common">Dinoflagellate</name>
    <dbReference type="NCBI Taxonomy" id="2952"/>
    <lineage>
        <taxon>Eukaryota</taxon>
        <taxon>Sar</taxon>
        <taxon>Alveolata</taxon>
        <taxon>Dinophyceae</taxon>
        <taxon>Suessiales</taxon>
        <taxon>Symbiodiniaceae</taxon>
        <taxon>Symbiodinium</taxon>
    </lineage>
</organism>
<name>A0A812PCR8_SYMPI</name>
<proteinExistence type="predicted"/>
<feature type="non-terminal residue" evidence="1">
    <location>
        <position position="67"/>
    </location>
</feature>
<evidence type="ECO:0000313" key="2">
    <source>
        <dbReference type="Proteomes" id="UP000649617"/>
    </source>
</evidence>